<dbReference type="PANTHER" id="PTHR11802:SF3">
    <property type="entry name" value="RETINOID-INDUCIBLE SERINE CARBOXYPEPTIDASE"/>
    <property type="match status" value="1"/>
</dbReference>
<dbReference type="Proteomes" id="UP000264702">
    <property type="component" value="Unassembled WGS sequence"/>
</dbReference>
<evidence type="ECO:0000256" key="6">
    <source>
        <dbReference type="SAM" id="MobiDB-lite"/>
    </source>
</evidence>
<evidence type="ECO:0000256" key="1">
    <source>
        <dbReference type="ARBA" id="ARBA00022645"/>
    </source>
</evidence>
<keyword evidence="3 7" id="KW-0732">Signal</keyword>
<keyword evidence="9" id="KW-1185">Reference proteome</keyword>
<name>A0A372IS96_9BACT</name>
<dbReference type="InterPro" id="IPR018202">
    <property type="entry name" value="Ser_caboxypep_ser_AS"/>
</dbReference>
<evidence type="ECO:0000256" key="3">
    <source>
        <dbReference type="ARBA" id="ARBA00022729"/>
    </source>
</evidence>
<feature type="signal peptide" evidence="7">
    <location>
        <begin position="1"/>
        <end position="23"/>
    </location>
</feature>
<dbReference type="SUPFAM" id="SSF53474">
    <property type="entry name" value="alpha/beta-Hydrolases"/>
    <property type="match status" value="1"/>
</dbReference>
<keyword evidence="5" id="KW-0325">Glycoprotein</keyword>
<dbReference type="PANTHER" id="PTHR11802">
    <property type="entry name" value="SERINE PROTEASE FAMILY S10 SERINE CARBOXYPEPTIDASE"/>
    <property type="match status" value="1"/>
</dbReference>
<comment type="caution">
    <text evidence="8">The sequence shown here is derived from an EMBL/GenBank/DDBJ whole genome shotgun (WGS) entry which is preliminary data.</text>
</comment>
<protein>
    <submittedName>
        <fullName evidence="8">Peptidase S10</fullName>
    </submittedName>
</protein>
<dbReference type="OrthoDB" id="9770107at2"/>
<evidence type="ECO:0000313" key="8">
    <source>
        <dbReference type="EMBL" id="RFU17812.1"/>
    </source>
</evidence>
<dbReference type="GO" id="GO:0004185">
    <property type="term" value="F:serine-type carboxypeptidase activity"/>
    <property type="evidence" value="ECO:0007669"/>
    <property type="project" value="InterPro"/>
</dbReference>
<dbReference type="InterPro" id="IPR029058">
    <property type="entry name" value="AB_hydrolase_fold"/>
</dbReference>
<accession>A0A372IS96</accession>
<reference evidence="8 9" key="1">
    <citation type="submission" date="2018-08" db="EMBL/GenBank/DDBJ databases">
        <title>Acidipila sp. 4G-K13, an acidobacterium isolated from forest soil.</title>
        <authorList>
            <person name="Gao Z.-H."/>
            <person name="Qiu L.-H."/>
        </authorList>
    </citation>
    <scope>NUCLEOTIDE SEQUENCE [LARGE SCALE GENOMIC DNA]</scope>
    <source>
        <strain evidence="8 9">4G-K13</strain>
    </source>
</reference>
<keyword evidence="1" id="KW-0121">Carboxypeptidase</keyword>
<evidence type="ECO:0000256" key="7">
    <source>
        <dbReference type="SAM" id="SignalP"/>
    </source>
</evidence>
<keyword evidence="2" id="KW-0645">Protease</keyword>
<dbReference type="Gene3D" id="3.40.50.1820">
    <property type="entry name" value="alpha/beta hydrolase"/>
    <property type="match status" value="1"/>
</dbReference>
<evidence type="ECO:0000313" key="9">
    <source>
        <dbReference type="Proteomes" id="UP000264702"/>
    </source>
</evidence>
<feature type="region of interest" description="Disordered" evidence="6">
    <location>
        <begin position="41"/>
        <end position="66"/>
    </location>
</feature>
<gene>
    <name evidence="8" type="ORF">D0Y96_06790</name>
</gene>
<dbReference type="AlphaFoldDB" id="A0A372IS96"/>
<feature type="chain" id="PRO_5016978699" evidence="7">
    <location>
        <begin position="24"/>
        <end position="511"/>
    </location>
</feature>
<evidence type="ECO:0000256" key="2">
    <source>
        <dbReference type="ARBA" id="ARBA00022670"/>
    </source>
</evidence>
<dbReference type="EMBL" id="QVQT01000002">
    <property type="protein sequence ID" value="RFU17812.1"/>
    <property type="molecule type" value="Genomic_DNA"/>
</dbReference>
<sequence length="511" mass="55984">MNFYGFPCAGRRLLLAFSGLCLAASLSAPYASAQNDAAAKPATDKAAAPDKVDLPPLPPDAHTEQSIQIDGKTLRYTVTVGTLPVRNTEGKLTGQVVYTAYTAEGPNRPVTFAVNGGPGASSVYLNFGAIGPKHLQVGNEGDSPSDPATLSDNPGTWLDFTDLVFIDPIGTGFSRSLVPQAEAKKIFYSTTPDIDYLSRAIYDWLVKNDRLASRKYLVGESYGGFRGPRITYYLQSQLGVAMNGVVLVSPYLNPTLEDDGDLSPIPWMVTLPSITAAHLEREHKLTPDAMQSVIAYTMGDYATALLKGRSDPATTQAMIQHVTEMTGLEPEFVKLSGGRLETQAYLREVFREEGKIGSIYDSNVTAFDPFPYAPEQRSNDPILASIIAPTTTAMVDFVTRVVGWKIDARYNALSYEVANDWDRGDDLRRGSVVQLREAVSADPKLRVLIVHGWNDLSCPFMGSLLTINQMPVMGDPTRVAVKEYPGGHMFYSRESSRVDLRKDVMEMYRQH</sequence>
<dbReference type="PROSITE" id="PS00131">
    <property type="entry name" value="CARBOXYPEPT_SER_SER"/>
    <property type="match status" value="1"/>
</dbReference>
<evidence type="ECO:0000256" key="4">
    <source>
        <dbReference type="ARBA" id="ARBA00022801"/>
    </source>
</evidence>
<dbReference type="InterPro" id="IPR001563">
    <property type="entry name" value="Peptidase_S10"/>
</dbReference>
<proteinExistence type="predicted"/>
<evidence type="ECO:0000256" key="5">
    <source>
        <dbReference type="ARBA" id="ARBA00023180"/>
    </source>
</evidence>
<dbReference type="Pfam" id="PF00450">
    <property type="entry name" value="Peptidase_S10"/>
    <property type="match status" value="1"/>
</dbReference>
<keyword evidence="4" id="KW-0378">Hydrolase</keyword>
<organism evidence="8 9">
    <name type="scientific">Paracidobacterium acidisoli</name>
    <dbReference type="NCBI Taxonomy" id="2303751"/>
    <lineage>
        <taxon>Bacteria</taxon>
        <taxon>Pseudomonadati</taxon>
        <taxon>Acidobacteriota</taxon>
        <taxon>Terriglobia</taxon>
        <taxon>Terriglobales</taxon>
        <taxon>Acidobacteriaceae</taxon>
        <taxon>Paracidobacterium</taxon>
    </lineage>
</organism>
<dbReference type="GO" id="GO:0006508">
    <property type="term" value="P:proteolysis"/>
    <property type="evidence" value="ECO:0007669"/>
    <property type="project" value="UniProtKB-KW"/>
</dbReference>